<gene>
    <name evidence="1" type="ORF">PHET_08555</name>
</gene>
<protein>
    <submittedName>
        <fullName evidence="1">Uncharacterized protein</fullName>
    </submittedName>
</protein>
<dbReference type="InterPro" id="IPR043502">
    <property type="entry name" value="DNA/RNA_pol_sf"/>
</dbReference>
<dbReference type="Proteomes" id="UP000748531">
    <property type="component" value="Unassembled WGS sequence"/>
</dbReference>
<keyword evidence="2" id="KW-1185">Reference proteome</keyword>
<dbReference type="InterPro" id="IPR043128">
    <property type="entry name" value="Rev_trsase/Diguanyl_cyclase"/>
</dbReference>
<organism evidence="1 2">
    <name type="scientific">Paragonimus heterotremus</name>
    <dbReference type="NCBI Taxonomy" id="100268"/>
    <lineage>
        <taxon>Eukaryota</taxon>
        <taxon>Metazoa</taxon>
        <taxon>Spiralia</taxon>
        <taxon>Lophotrochozoa</taxon>
        <taxon>Platyhelminthes</taxon>
        <taxon>Trematoda</taxon>
        <taxon>Digenea</taxon>
        <taxon>Plagiorchiida</taxon>
        <taxon>Troglotremata</taxon>
        <taxon>Troglotrematidae</taxon>
        <taxon>Paragonimus</taxon>
    </lineage>
</organism>
<proteinExistence type="predicted"/>
<accession>A0A8J4SW70</accession>
<evidence type="ECO:0000313" key="1">
    <source>
        <dbReference type="EMBL" id="KAF5398090.1"/>
    </source>
</evidence>
<dbReference type="OrthoDB" id="41323at2759"/>
<name>A0A8J4SW70_9TREM</name>
<dbReference type="AlphaFoldDB" id="A0A8J4SW70"/>
<reference evidence="1" key="1">
    <citation type="submission" date="2019-05" db="EMBL/GenBank/DDBJ databases">
        <title>Annotation for the trematode Paragonimus heterotremus.</title>
        <authorList>
            <person name="Choi Y.-J."/>
        </authorList>
    </citation>
    <scope>NUCLEOTIDE SEQUENCE</scope>
    <source>
        <strain evidence="1">LC</strain>
    </source>
</reference>
<dbReference type="EMBL" id="LUCH01005425">
    <property type="protein sequence ID" value="KAF5398090.1"/>
    <property type="molecule type" value="Genomic_DNA"/>
</dbReference>
<evidence type="ECO:0000313" key="2">
    <source>
        <dbReference type="Proteomes" id="UP000748531"/>
    </source>
</evidence>
<dbReference type="SUPFAM" id="SSF56672">
    <property type="entry name" value="DNA/RNA polymerases"/>
    <property type="match status" value="1"/>
</dbReference>
<sequence length="107" mass="12231">MQDNHPPHYQQRGTRICATMPNALEKPKIGKAEFADQVLRGLQFVLPFIHDILVDILKAQEYTFHLKSISERLNHYGFTINTANCVFDASSTNLLGHRINKDGIRQL</sequence>
<dbReference type="Gene3D" id="3.30.70.270">
    <property type="match status" value="1"/>
</dbReference>
<comment type="caution">
    <text evidence="1">The sequence shown here is derived from an EMBL/GenBank/DDBJ whole genome shotgun (WGS) entry which is preliminary data.</text>
</comment>